<keyword evidence="6" id="KW-1185">Reference proteome</keyword>
<keyword evidence="1 2" id="KW-0175">Coiled coil</keyword>
<feature type="domain" description="NAB" evidence="4">
    <location>
        <begin position="10"/>
        <end position="90"/>
    </location>
</feature>
<evidence type="ECO:0000259" key="4">
    <source>
        <dbReference type="PROSITE" id="PS51774"/>
    </source>
</evidence>
<evidence type="ECO:0000313" key="6">
    <source>
        <dbReference type="Proteomes" id="UP000026962"/>
    </source>
</evidence>
<reference evidence="5" key="1">
    <citation type="submission" date="2015-04" db="UniProtKB">
        <authorList>
            <consortium name="EnsemblPlants"/>
        </authorList>
    </citation>
    <scope>IDENTIFICATION</scope>
</reference>
<dbReference type="Pfam" id="PF24918">
    <property type="entry name" value="NET2A_C"/>
    <property type="match status" value="1"/>
</dbReference>
<dbReference type="eggNOG" id="ENOG502QQVH">
    <property type="taxonomic scope" value="Eukaryota"/>
</dbReference>
<evidence type="ECO:0000256" key="1">
    <source>
        <dbReference type="ARBA" id="ARBA00023054"/>
    </source>
</evidence>
<dbReference type="AlphaFoldDB" id="A0A0E0LQ54"/>
<reference evidence="5" key="2">
    <citation type="submission" date="2018-05" db="EMBL/GenBank/DDBJ databases">
        <title>OpunRS2 (Oryza punctata Reference Sequence Version 2).</title>
        <authorList>
            <person name="Zhang J."/>
            <person name="Kudrna D."/>
            <person name="Lee S."/>
            <person name="Talag J."/>
            <person name="Welchert J."/>
            <person name="Wing R.A."/>
        </authorList>
    </citation>
    <scope>NUCLEOTIDE SEQUENCE [LARGE SCALE GENOMIC DNA]</scope>
</reference>
<dbReference type="Proteomes" id="UP000026962">
    <property type="component" value="Chromosome 7"/>
</dbReference>
<feature type="compositionally biased region" description="Basic and acidic residues" evidence="3">
    <location>
        <begin position="474"/>
        <end position="494"/>
    </location>
</feature>
<proteinExistence type="predicted"/>
<dbReference type="HOGENOM" id="CLU_004324_0_0_1"/>
<dbReference type="PANTHER" id="PTHR31631:SF4">
    <property type="entry name" value="OS07G0695400 PROTEIN"/>
    <property type="match status" value="1"/>
</dbReference>
<dbReference type="InterPro" id="IPR011684">
    <property type="entry name" value="NAB"/>
</dbReference>
<feature type="coiled-coil region" evidence="2">
    <location>
        <begin position="852"/>
        <end position="886"/>
    </location>
</feature>
<protein>
    <recommendedName>
        <fullName evidence="4">NAB domain-containing protein</fullName>
    </recommendedName>
</protein>
<dbReference type="OMA" id="RFSMACH"/>
<dbReference type="Pfam" id="PF07765">
    <property type="entry name" value="KIP1"/>
    <property type="match status" value="1"/>
</dbReference>
<evidence type="ECO:0000256" key="2">
    <source>
        <dbReference type="SAM" id="Coils"/>
    </source>
</evidence>
<dbReference type="Pfam" id="PF25014">
    <property type="entry name" value="NET2A"/>
    <property type="match status" value="1"/>
</dbReference>
<evidence type="ECO:0000256" key="3">
    <source>
        <dbReference type="SAM" id="MobiDB-lite"/>
    </source>
</evidence>
<accession>A0A0E0LQ54</accession>
<dbReference type="STRING" id="4537.A0A0E0LQ54"/>
<dbReference type="InterPro" id="IPR056888">
    <property type="entry name" value="NET2A-D/KIP1-like_dom"/>
</dbReference>
<organism evidence="5">
    <name type="scientific">Oryza punctata</name>
    <name type="common">Red rice</name>
    <dbReference type="NCBI Taxonomy" id="4537"/>
    <lineage>
        <taxon>Eukaryota</taxon>
        <taxon>Viridiplantae</taxon>
        <taxon>Streptophyta</taxon>
        <taxon>Embryophyta</taxon>
        <taxon>Tracheophyta</taxon>
        <taxon>Spermatophyta</taxon>
        <taxon>Magnoliopsida</taxon>
        <taxon>Liliopsida</taxon>
        <taxon>Poales</taxon>
        <taxon>Poaceae</taxon>
        <taxon>BOP clade</taxon>
        <taxon>Oryzoideae</taxon>
        <taxon>Oryzeae</taxon>
        <taxon>Oryzinae</taxon>
        <taxon>Oryza</taxon>
    </lineage>
</organism>
<sequence>MLQRAASNAYSWWWASHIRTTQSKWLDANLQEMETRVKIMLKLLGEEADTFGKRAEMYYRRRPEVINHVEEVYRAYRALVERYDHLSKELHKANHTIATACPEQVQYASLLQEQEDADFPKAITPIDPRGIQESTTVQEILNRKGHAPSGHPCAPHITKQNAQQEIGTLQKAILVLQTEKEFVKSSYETGIAKFWEIEKQIADMQDQVCHIQNEFDAHASIEDDEARALMTVTALRSCQGTVAKLVKRFEELVRIAAGESEKIIHLRQKLYAMNYIIDPSEGEAGTTNIAVKNRVYPNTQEILELQPIYEKIESFFELNSESVVEEMAERVDELVDKVMNLELKFPKQSAQIKQLKEDNDSLKDRLDDLQDEIALRDDPIDLSEQLKLAEDELNRVKALERSVIEEEVLVSTVFSEVVSCITNISKAFGSIDPEDMTNLSAAAENDGEIMSDDIRTSLPGKEFRGTEEPTTDDNLGRDRCRKEDASGVEGHDSLDGTDGIDDCKNGNEDNFQSENRLIQEDFTDKRSIQASNNIDIVIQGKENGLNKTCEGKIDCSLSSGTKKYRDIGNDVIDNSAQGESLKGEHPPTVISQTHLPHSESLDTLTNKCDSDEKGSSVVVTVNSFGGSNGIQGLRIGGDENSMSGNCLIQEELEDDKSLKTPGYVNLVASANQHSLNDGNTTEEISLPEASNSCFSDADMRLELCHTDEAISVEEWSKQDGQLIAPETMKSLNGGNKVDSSEEGGRTSLEHMNSIQDSKTSELVDAYLSRVYQQVPEVTTKSKNIASCIPHGELEMRSSDGKELTRQASTLSKPGSMSLRANSSLVAERDTPSWQEFLLDGVEGREAILLDDYTLILRNYKETKRRLAELEKKNEQHIEETQAVIRELRNANSMKYVEIQSLRDLLDPSQDISPTYGKMGFNRSNHPLETEISVLEGTDVSHTGVRKKASPLEVKFRSEIDALVEENLQFLVRFSMACHRMQDFDSKYQELQKGMGDFEDKKTGEPDASAESDPAEKKLRELRTELDVWFEQNAFLDQDLQLKTTSLCRLQEEIAEALRASPETDGGRFTPYEAAKFQGEVLNMQQSSGKIERELQAALKRTRELEGKVNDGLQKLRESFDLSCRRSSLVEEESSSSSYHSQFKHFPTRTRVPLRNFLFGAKPKKKSIFACINPTLQKQFSDLWQTL</sequence>
<feature type="coiled-coil region" evidence="2">
    <location>
        <begin position="324"/>
        <end position="372"/>
    </location>
</feature>
<dbReference type="PANTHER" id="PTHR31631">
    <property type="entry name" value="PROTEIN NETWORKED 2D"/>
    <property type="match status" value="1"/>
</dbReference>
<feature type="region of interest" description="Disordered" evidence="3">
    <location>
        <begin position="452"/>
        <end position="512"/>
    </location>
</feature>
<dbReference type="PROSITE" id="PS51774">
    <property type="entry name" value="NAB"/>
    <property type="match status" value="1"/>
</dbReference>
<feature type="region of interest" description="Disordered" evidence="3">
    <location>
        <begin position="996"/>
        <end position="1015"/>
    </location>
</feature>
<dbReference type="Gramene" id="OPUNC07G25720.1">
    <property type="protein sequence ID" value="OPUNC07G25720.1"/>
    <property type="gene ID" value="OPUNC07G25720"/>
</dbReference>
<name>A0A0E0LQ54_ORYPU</name>
<dbReference type="GO" id="GO:0003779">
    <property type="term" value="F:actin binding"/>
    <property type="evidence" value="ECO:0007669"/>
    <property type="project" value="InterPro"/>
</dbReference>
<evidence type="ECO:0000313" key="5">
    <source>
        <dbReference type="EnsemblPlants" id="OPUNC07G25720.1"/>
    </source>
</evidence>
<dbReference type="InterPro" id="IPR056889">
    <property type="entry name" value="NET2A-D/KIP1-like_C"/>
</dbReference>
<dbReference type="EnsemblPlants" id="OPUNC07G25720.1">
    <property type="protein sequence ID" value="OPUNC07G25720.1"/>
    <property type="gene ID" value="OPUNC07G25720"/>
</dbReference>